<organism evidence="2">
    <name type="scientific">Timema cristinae</name>
    <name type="common">Walking stick</name>
    <dbReference type="NCBI Taxonomy" id="61476"/>
    <lineage>
        <taxon>Eukaryota</taxon>
        <taxon>Metazoa</taxon>
        <taxon>Ecdysozoa</taxon>
        <taxon>Arthropoda</taxon>
        <taxon>Hexapoda</taxon>
        <taxon>Insecta</taxon>
        <taxon>Pterygota</taxon>
        <taxon>Neoptera</taxon>
        <taxon>Polyneoptera</taxon>
        <taxon>Phasmatodea</taxon>
        <taxon>Timematodea</taxon>
        <taxon>Timematoidea</taxon>
        <taxon>Timematidae</taxon>
        <taxon>Timema</taxon>
    </lineage>
</organism>
<dbReference type="AlphaFoldDB" id="A0A7R9DHX7"/>
<evidence type="ECO:0000256" key="1">
    <source>
        <dbReference type="SAM" id="MobiDB-lite"/>
    </source>
</evidence>
<dbReference type="EMBL" id="OC324218">
    <property type="protein sequence ID" value="CAD7413983.1"/>
    <property type="molecule type" value="Genomic_DNA"/>
</dbReference>
<protein>
    <submittedName>
        <fullName evidence="2">Uncharacterized protein</fullName>
    </submittedName>
</protein>
<accession>A0A7R9DHX7</accession>
<reference evidence="2" key="1">
    <citation type="submission" date="2020-11" db="EMBL/GenBank/DDBJ databases">
        <authorList>
            <person name="Tran Van P."/>
        </authorList>
    </citation>
    <scope>NUCLEOTIDE SEQUENCE</scope>
</reference>
<feature type="compositionally biased region" description="Polar residues" evidence="1">
    <location>
        <begin position="1"/>
        <end position="10"/>
    </location>
</feature>
<gene>
    <name evidence="2" type="ORF">TCEB3V08_LOCUS11946</name>
</gene>
<sequence length="154" mass="15838">MCQVPVGTNSNKKKKKRDVMTDLNSNDSYGTVVNLGMEQDGSSPHSGGSRPPHFLHGGPNTPPYLSSSHSPTPPHPSLGPAFPYSGEGLAVYTTLGQGPPPGHLPPGHHGLTSGPASDLSNSSSAHGYPDFPPSPDSWLGEVSASGPPVPGPQY</sequence>
<feature type="compositionally biased region" description="Low complexity" evidence="1">
    <location>
        <begin position="105"/>
        <end position="115"/>
    </location>
</feature>
<proteinExistence type="predicted"/>
<feature type="compositionally biased region" description="Low complexity" evidence="1">
    <location>
        <begin position="41"/>
        <end position="52"/>
    </location>
</feature>
<feature type="compositionally biased region" description="Polar residues" evidence="1">
    <location>
        <begin position="22"/>
        <end position="31"/>
    </location>
</feature>
<feature type="region of interest" description="Disordered" evidence="1">
    <location>
        <begin position="1"/>
        <end position="154"/>
    </location>
</feature>
<name>A0A7R9DHX7_TIMCR</name>
<evidence type="ECO:0000313" key="2">
    <source>
        <dbReference type="EMBL" id="CAD7413983.1"/>
    </source>
</evidence>